<feature type="binding site" evidence="7">
    <location>
        <position position="274"/>
    </location>
    <ligand>
        <name>Zn(2+)</name>
        <dbReference type="ChEBI" id="CHEBI:29105"/>
        <note>catalytic</note>
    </ligand>
</feature>
<evidence type="ECO:0000256" key="5">
    <source>
        <dbReference type="ARBA" id="ARBA00023049"/>
    </source>
</evidence>
<dbReference type="RefSeq" id="WP_040096600.1">
    <property type="nucleotide sequence ID" value="NZ_JWJD01000001.1"/>
</dbReference>
<feature type="transmembrane region" description="Helical" evidence="9">
    <location>
        <begin position="322"/>
        <end position="340"/>
    </location>
</feature>
<comment type="caution">
    <text evidence="12">The sequence shown here is derived from an EMBL/GenBank/DDBJ whole genome shotgun (WGS) entry which is preliminary data.</text>
</comment>
<dbReference type="Proteomes" id="UP000035068">
    <property type="component" value="Unassembled WGS sequence"/>
</dbReference>
<keyword evidence="4 7" id="KW-0862">Zinc</keyword>
<dbReference type="InterPro" id="IPR001915">
    <property type="entry name" value="Peptidase_M48"/>
</dbReference>
<dbReference type="AlphaFoldDB" id="A0A0C2HLJ3"/>
<evidence type="ECO:0000256" key="1">
    <source>
        <dbReference type="ARBA" id="ARBA00022670"/>
    </source>
</evidence>
<feature type="active site" description="Proton donor" evidence="6">
    <location>
        <position position="356"/>
    </location>
</feature>
<organism evidence="12 13">
    <name type="scientific">Geoalkalibacter ferrihydriticus DSM 17813</name>
    <dbReference type="NCBI Taxonomy" id="1121915"/>
    <lineage>
        <taxon>Bacteria</taxon>
        <taxon>Pseudomonadati</taxon>
        <taxon>Thermodesulfobacteriota</taxon>
        <taxon>Desulfuromonadia</taxon>
        <taxon>Desulfuromonadales</taxon>
        <taxon>Geoalkalibacteraceae</taxon>
        <taxon>Geoalkalibacter</taxon>
    </lineage>
</organism>
<evidence type="ECO:0000256" key="7">
    <source>
        <dbReference type="PIRSR" id="PIRSR627057-2"/>
    </source>
</evidence>
<evidence type="ECO:0000256" key="6">
    <source>
        <dbReference type="PIRSR" id="PIRSR627057-1"/>
    </source>
</evidence>
<feature type="transmembrane region" description="Helical" evidence="9">
    <location>
        <begin position="61"/>
        <end position="83"/>
    </location>
</feature>
<dbReference type="Gene3D" id="3.30.2010.10">
    <property type="entry name" value="Metalloproteases ('zincins'), catalytic domain"/>
    <property type="match status" value="1"/>
</dbReference>
<keyword evidence="3 8" id="KW-0378">Hydrolase</keyword>
<dbReference type="CDD" id="cd07343">
    <property type="entry name" value="M48A_Zmpste24p_like"/>
    <property type="match status" value="1"/>
</dbReference>
<gene>
    <name evidence="12" type="ORF">GFER_04995</name>
</gene>
<dbReference type="GO" id="GO:0071586">
    <property type="term" value="P:CAAX-box protein processing"/>
    <property type="evidence" value="ECO:0007669"/>
    <property type="project" value="InterPro"/>
</dbReference>
<keyword evidence="9" id="KW-0472">Membrane</keyword>
<keyword evidence="1 8" id="KW-0645">Protease</keyword>
<keyword evidence="9" id="KW-0812">Transmembrane</keyword>
<proteinExistence type="inferred from homology"/>
<feature type="active site" evidence="6">
    <location>
        <position position="275"/>
    </location>
</feature>
<sequence>MKWILLAAFVAVLSIEYLLSWLNIRHLRRHGHRIPPEFSGGIDADLLARTSAYTRDRNRVALIESLLGNLLLALFLFGGLLAIYDGWIGGVAESFILSGLLFFLGLGLVRALLDLPFSLYRHFVIEERYGFNTLTWRLWLSDLLKGALLSLVLTGLLLGGALWLVAASPDWWWLWVWGFFALFSLFLLYLSPYVIEPLFFKFEPIREEGLEERIRSLMEKAGLKVSRVFQVDASRRSRHSNAYFTGIGRVKRIVLFDTLLEQMTHDEILAVLAHEVGHWKKHHVFKRLATAQLIALVGLFLAHHLITAGVLPGLLGLEEVSFFAQLMILSLLATLVGFPLTPFSSWLSRRDEDQADRFACELSGDPQALAAGLVKLSRENLANLHPHPWYAAFYYSHPPVVERVRTLQQRT</sequence>
<evidence type="ECO:0000313" key="13">
    <source>
        <dbReference type="Proteomes" id="UP000035068"/>
    </source>
</evidence>
<evidence type="ECO:0000256" key="4">
    <source>
        <dbReference type="ARBA" id="ARBA00022833"/>
    </source>
</evidence>
<evidence type="ECO:0000256" key="3">
    <source>
        <dbReference type="ARBA" id="ARBA00022801"/>
    </source>
</evidence>
<evidence type="ECO:0000256" key="8">
    <source>
        <dbReference type="RuleBase" id="RU003983"/>
    </source>
</evidence>
<dbReference type="Pfam" id="PF16491">
    <property type="entry name" value="Peptidase_M48_N"/>
    <property type="match status" value="1"/>
</dbReference>
<feature type="transmembrane region" description="Helical" evidence="9">
    <location>
        <begin position="147"/>
        <end position="166"/>
    </location>
</feature>
<feature type="transmembrane region" description="Helical" evidence="9">
    <location>
        <begin position="95"/>
        <end position="113"/>
    </location>
</feature>
<evidence type="ECO:0000256" key="9">
    <source>
        <dbReference type="SAM" id="Phobius"/>
    </source>
</evidence>
<protein>
    <submittedName>
        <fullName evidence="12">Peptidase M48</fullName>
    </submittedName>
</protein>
<feature type="binding site" evidence="7">
    <location>
        <position position="352"/>
    </location>
    <ligand>
        <name>Zn(2+)</name>
        <dbReference type="ChEBI" id="CHEBI:29105"/>
        <note>catalytic</note>
    </ligand>
</feature>
<evidence type="ECO:0000259" key="10">
    <source>
        <dbReference type="Pfam" id="PF01435"/>
    </source>
</evidence>
<evidence type="ECO:0000256" key="2">
    <source>
        <dbReference type="ARBA" id="ARBA00022723"/>
    </source>
</evidence>
<dbReference type="EMBL" id="JWJD01000001">
    <property type="protein sequence ID" value="KIH77966.1"/>
    <property type="molecule type" value="Genomic_DNA"/>
</dbReference>
<keyword evidence="5 8" id="KW-0482">Metalloprotease</keyword>
<comment type="cofactor">
    <cofactor evidence="7 8">
        <name>Zn(2+)</name>
        <dbReference type="ChEBI" id="CHEBI:29105"/>
    </cofactor>
    <text evidence="7 8">Binds 1 zinc ion per subunit.</text>
</comment>
<dbReference type="FunFam" id="3.30.2010.10:FF:000010">
    <property type="entry name" value="M48 family peptidase"/>
    <property type="match status" value="1"/>
</dbReference>
<comment type="similarity">
    <text evidence="8">Belongs to the peptidase M48 family.</text>
</comment>
<keyword evidence="2 7" id="KW-0479">Metal-binding</keyword>
<feature type="domain" description="CAAX prenyl protease 1 N-terminal" evidence="11">
    <location>
        <begin position="23"/>
        <end position="201"/>
    </location>
</feature>
<feature type="transmembrane region" description="Helical" evidence="9">
    <location>
        <begin position="6"/>
        <end position="24"/>
    </location>
</feature>
<dbReference type="PANTHER" id="PTHR10120">
    <property type="entry name" value="CAAX PRENYL PROTEASE 1"/>
    <property type="match status" value="1"/>
</dbReference>
<evidence type="ECO:0000313" key="12">
    <source>
        <dbReference type="EMBL" id="KIH77966.1"/>
    </source>
</evidence>
<feature type="transmembrane region" description="Helical" evidence="9">
    <location>
        <begin position="172"/>
        <end position="195"/>
    </location>
</feature>
<feature type="binding site" evidence="7">
    <location>
        <position position="278"/>
    </location>
    <ligand>
        <name>Zn(2+)</name>
        <dbReference type="ChEBI" id="CHEBI:29105"/>
        <note>catalytic</note>
    </ligand>
</feature>
<reference evidence="12 13" key="1">
    <citation type="submission" date="2014-12" db="EMBL/GenBank/DDBJ databases">
        <title>Genomes of Geoalkalibacter ferrihydriticus and Geoalkalibacter subterraneus, two haloalkaliphilic metal-reducing members of the Geobacteraceae.</title>
        <authorList>
            <person name="Badalamenti J.P."/>
            <person name="Torres C.I."/>
            <person name="Krajmalnik-Brown R."/>
            <person name="Bond D.R."/>
        </authorList>
    </citation>
    <scope>NUCLEOTIDE SEQUENCE [LARGE SCALE GENOMIC DNA]</scope>
    <source>
        <strain evidence="12 13">DSM 17813</strain>
    </source>
</reference>
<dbReference type="Pfam" id="PF01435">
    <property type="entry name" value="Peptidase_M48"/>
    <property type="match status" value="1"/>
</dbReference>
<evidence type="ECO:0000259" key="11">
    <source>
        <dbReference type="Pfam" id="PF16491"/>
    </source>
</evidence>
<feature type="domain" description="Peptidase M48" evidence="10">
    <location>
        <begin position="205"/>
        <end position="410"/>
    </location>
</feature>
<accession>A0A0C2HLJ3</accession>
<name>A0A0C2HLJ3_9BACT</name>
<feature type="transmembrane region" description="Helical" evidence="9">
    <location>
        <begin position="288"/>
        <end position="310"/>
    </location>
</feature>
<dbReference type="GO" id="GO:0046872">
    <property type="term" value="F:metal ion binding"/>
    <property type="evidence" value="ECO:0007669"/>
    <property type="project" value="UniProtKB-KW"/>
</dbReference>
<keyword evidence="13" id="KW-1185">Reference proteome</keyword>
<dbReference type="InterPro" id="IPR032456">
    <property type="entry name" value="Peptidase_M48_N"/>
</dbReference>
<dbReference type="GO" id="GO:0004222">
    <property type="term" value="F:metalloendopeptidase activity"/>
    <property type="evidence" value="ECO:0007669"/>
    <property type="project" value="InterPro"/>
</dbReference>
<keyword evidence="9" id="KW-1133">Transmembrane helix</keyword>
<dbReference type="InterPro" id="IPR027057">
    <property type="entry name" value="CAXX_Prtase_1"/>
</dbReference>